<dbReference type="AlphaFoldDB" id="J3K763"/>
<keyword evidence="2" id="KW-1185">Reference proteome</keyword>
<evidence type="ECO:0000313" key="1">
    <source>
        <dbReference type="EMBL" id="EAS30500.3"/>
    </source>
</evidence>
<evidence type="ECO:0000313" key="2">
    <source>
        <dbReference type="Proteomes" id="UP000001261"/>
    </source>
</evidence>
<name>J3K763_COCIM</name>
<reference evidence="2" key="2">
    <citation type="journal article" date="2010" name="Genome Res.">
        <title>Population genomic sequencing of Coccidioides fungi reveals recent hybridization and transposon control.</title>
        <authorList>
            <person name="Neafsey D.E."/>
            <person name="Barker B.M."/>
            <person name="Sharpton T.J."/>
            <person name="Stajich J.E."/>
            <person name="Park D.J."/>
            <person name="Whiston E."/>
            <person name="Hung C.-Y."/>
            <person name="McMahan C."/>
            <person name="White J."/>
            <person name="Sykes S."/>
            <person name="Heiman D."/>
            <person name="Young S."/>
            <person name="Zeng Q."/>
            <person name="Abouelleil A."/>
            <person name="Aftuck L."/>
            <person name="Bessette D."/>
            <person name="Brown A."/>
            <person name="FitzGerald M."/>
            <person name="Lui A."/>
            <person name="Macdonald J.P."/>
            <person name="Priest M."/>
            <person name="Orbach M.J."/>
            <person name="Galgiani J.N."/>
            <person name="Kirkland T.N."/>
            <person name="Cole G.T."/>
            <person name="Birren B.W."/>
            <person name="Henn M.R."/>
            <person name="Taylor J.W."/>
            <person name="Rounsley S.D."/>
        </authorList>
    </citation>
    <scope>GENOME REANNOTATION</scope>
    <source>
        <strain evidence="2">RS</strain>
    </source>
</reference>
<dbReference type="InParanoid" id="J3K763"/>
<sequence length="264" mass="29982">MRKQAQKGAWQGAQIFRLRESEDRCKEARFWITWTQKPPSLLKNPAKIPWRLKFEFENAVPLGRISQQDAKKPRKATILTLKSLLKVCKRANQNRRATVATSPLLANLRSASERRYWSAGWLGISTVRRRNIRSGRGCWPISVRAFGVSHAVVACTTGSYAHTRQHPRQHSSSLVARRITGSQIKDPIPLLKRYARLFGREVDCVKRGVRVLVDPNLVYLVCVALSHSNPRTDPNLTNWSLPTPRNGPCCQCSQVKLMNGVLHM</sequence>
<dbReference type="RefSeq" id="XP_001242083.2">
    <property type="nucleotide sequence ID" value="XM_001242082.2"/>
</dbReference>
<dbReference type="EMBL" id="GG704912">
    <property type="protein sequence ID" value="EAS30500.3"/>
    <property type="molecule type" value="Genomic_DNA"/>
</dbReference>
<dbReference type="Proteomes" id="UP000001261">
    <property type="component" value="Unassembled WGS sequence"/>
</dbReference>
<dbReference type="KEGG" id="cim:CIMG_13007"/>
<dbReference type="VEuPathDB" id="FungiDB:CIMG_13007"/>
<dbReference type="GeneID" id="24164634"/>
<reference evidence="2" key="1">
    <citation type="journal article" date="2009" name="Genome Res.">
        <title>Comparative genomic analyses of the human fungal pathogens Coccidioides and their relatives.</title>
        <authorList>
            <person name="Sharpton T.J."/>
            <person name="Stajich J.E."/>
            <person name="Rounsley S.D."/>
            <person name="Gardner M.J."/>
            <person name="Wortman J.R."/>
            <person name="Jordar V.S."/>
            <person name="Maiti R."/>
            <person name="Kodira C.D."/>
            <person name="Neafsey D.E."/>
            <person name="Zeng Q."/>
            <person name="Hung C.-Y."/>
            <person name="McMahan C."/>
            <person name="Muszewska A."/>
            <person name="Grynberg M."/>
            <person name="Mandel M.A."/>
            <person name="Kellner E.M."/>
            <person name="Barker B.M."/>
            <person name="Galgiani J.N."/>
            <person name="Orbach M.J."/>
            <person name="Kirkland T.N."/>
            <person name="Cole G.T."/>
            <person name="Henn M.R."/>
            <person name="Birren B.W."/>
            <person name="Taylor J.W."/>
        </authorList>
    </citation>
    <scope>NUCLEOTIDE SEQUENCE [LARGE SCALE GENOMIC DNA]</scope>
    <source>
        <strain evidence="2">RS</strain>
    </source>
</reference>
<proteinExistence type="predicted"/>
<gene>
    <name evidence="1" type="ORF">CIMG_13007</name>
</gene>
<accession>J3K763</accession>
<protein>
    <submittedName>
        <fullName evidence="1">Uncharacterized protein</fullName>
    </submittedName>
</protein>
<organism evidence="1 2">
    <name type="scientific">Coccidioides immitis (strain RS)</name>
    <name type="common">Valley fever fungus</name>
    <dbReference type="NCBI Taxonomy" id="246410"/>
    <lineage>
        <taxon>Eukaryota</taxon>
        <taxon>Fungi</taxon>
        <taxon>Dikarya</taxon>
        <taxon>Ascomycota</taxon>
        <taxon>Pezizomycotina</taxon>
        <taxon>Eurotiomycetes</taxon>
        <taxon>Eurotiomycetidae</taxon>
        <taxon>Onygenales</taxon>
        <taxon>Onygenaceae</taxon>
        <taxon>Coccidioides</taxon>
    </lineage>
</organism>